<sequence length="439" mass="50011">MMKQYKHINGNDRVAIQLGLERGDSFKTIAEAIGKHPSSVANEVRKYREFKKCGAQGNVFNDCAHRFDCRKTNLCDSPQCRRKNCRFCARCRDHCGEYELERCAKLAKPPYVCYGCRQKQHCTLEKAFYDAGIANQTSLNVLSESRMGINADEEDMERWTKTIVPLIKRGQSLYHILHTTSDTANLPSQRTLYSYVEKGVLSGVCSLDLPRQVKYKKRYVKRTKTDTAYRKGRSHEEFLKYMEENPDTPLVEIDSVVDAGGKHAILTMHFVEISMMLAYLRNGKDSQSVVNIFDTLTESLGLEKFRELFPVILTDNGSEFSNPEMLEKTSSGESRTKIFFCEPYSSYQKGAIENNHELIRRILPKGISFEGLAQKDITDMMNNINSYARKKLNGHTPYDMFSFLHGAESAGLLRELGLKAVKAKSVLLTPSLISRKQPK</sequence>
<evidence type="ECO:0000313" key="3">
    <source>
        <dbReference type="EMBL" id="MPM51218.1"/>
    </source>
</evidence>
<dbReference type="GO" id="GO:0032196">
    <property type="term" value="P:transposition"/>
    <property type="evidence" value="ECO:0007669"/>
    <property type="project" value="TreeGrafter"/>
</dbReference>
<dbReference type="EMBL" id="VSSQ01013312">
    <property type="protein sequence ID" value="MPM51218.1"/>
    <property type="molecule type" value="Genomic_DNA"/>
</dbReference>
<gene>
    <name evidence="3" type="ORF">SDC9_97966</name>
</gene>
<dbReference type="SUPFAM" id="SSF53098">
    <property type="entry name" value="Ribonuclease H-like"/>
    <property type="match status" value="1"/>
</dbReference>
<keyword evidence="1" id="KW-0233">DNA recombination</keyword>
<dbReference type="PANTHER" id="PTHR10948">
    <property type="entry name" value="TRANSPOSASE"/>
    <property type="match status" value="1"/>
</dbReference>
<dbReference type="InterPro" id="IPR001584">
    <property type="entry name" value="Integrase_cat-core"/>
</dbReference>
<dbReference type="PROSITE" id="PS50994">
    <property type="entry name" value="INTEGRASE"/>
    <property type="match status" value="1"/>
</dbReference>
<name>A0A645AES9_9ZZZZ</name>
<dbReference type="GO" id="GO:0006310">
    <property type="term" value="P:DNA recombination"/>
    <property type="evidence" value="ECO:0007669"/>
    <property type="project" value="UniProtKB-KW"/>
</dbReference>
<evidence type="ECO:0000256" key="1">
    <source>
        <dbReference type="ARBA" id="ARBA00023172"/>
    </source>
</evidence>
<dbReference type="GO" id="GO:0004803">
    <property type="term" value="F:transposase activity"/>
    <property type="evidence" value="ECO:0007669"/>
    <property type="project" value="TreeGrafter"/>
</dbReference>
<proteinExistence type="predicted"/>
<dbReference type="GO" id="GO:0015074">
    <property type="term" value="P:DNA integration"/>
    <property type="evidence" value="ECO:0007669"/>
    <property type="project" value="InterPro"/>
</dbReference>
<dbReference type="Pfam" id="PF13936">
    <property type="entry name" value="HTH_38"/>
    <property type="match status" value="1"/>
</dbReference>
<comment type="caution">
    <text evidence="3">The sequence shown here is derived from an EMBL/GenBank/DDBJ whole genome shotgun (WGS) entry which is preliminary data.</text>
</comment>
<dbReference type="PANTHER" id="PTHR10948:SF23">
    <property type="entry name" value="TRANSPOSASE INSI FOR INSERTION SEQUENCE ELEMENT IS30A-RELATED"/>
    <property type="match status" value="1"/>
</dbReference>
<dbReference type="GO" id="GO:0003676">
    <property type="term" value="F:nucleic acid binding"/>
    <property type="evidence" value="ECO:0007669"/>
    <property type="project" value="InterPro"/>
</dbReference>
<dbReference type="AlphaFoldDB" id="A0A645AES9"/>
<dbReference type="InterPro" id="IPR036397">
    <property type="entry name" value="RNaseH_sf"/>
</dbReference>
<dbReference type="InterPro" id="IPR025246">
    <property type="entry name" value="IS30-like_HTH"/>
</dbReference>
<dbReference type="GO" id="GO:0005829">
    <property type="term" value="C:cytosol"/>
    <property type="evidence" value="ECO:0007669"/>
    <property type="project" value="TreeGrafter"/>
</dbReference>
<dbReference type="Gene3D" id="3.30.420.10">
    <property type="entry name" value="Ribonuclease H-like superfamily/Ribonuclease H"/>
    <property type="match status" value="1"/>
</dbReference>
<feature type="domain" description="Integrase catalytic" evidence="2">
    <location>
        <begin position="242"/>
        <end position="405"/>
    </location>
</feature>
<accession>A0A645AES9</accession>
<dbReference type="NCBIfam" id="NF033563">
    <property type="entry name" value="transpos_IS30"/>
    <property type="match status" value="1"/>
</dbReference>
<reference evidence="3" key="1">
    <citation type="submission" date="2019-08" db="EMBL/GenBank/DDBJ databases">
        <authorList>
            <person name="Kucharzyk K."/>
            <person name="Murdoch R.W."/>
            <person name="Higgins S."/>
            <person name="Loffler F."/>
        </authorList>
    </citation>
    <scope>NUCLEOTIDE SEQUENCE</scope>
</reference>
<dbReference type="InterPro" id="IPR012337">
    <property type="entry name" value="RNaseH-like_sf"/>
</dbReference>
<protein>
    <submittedName>
        <fullName evidence="3">IS30 family transposase ISSag9</fullName>
    </submittedName>
</protein>
<organism evidence="3">
    <name type="scientific">bioreactor metagenome</name>
    <dbReference type="NCBI Taxonomy" id="1076179"/>
    <lineage>
        <taxon>unclassified sequences</taxon>
        <taxon>metagenomes</taxon>
        <taxon>ecological metagenomes</taxon>
    </lineage>
</organism>
<evidence type="ECO:0000259" key="2">
    <source>
        <dbReference type="PROSITE" id="PS50994"/>
    </source>
</evidence>
<dbReference type="InterPro" id="IPR051917">
    <property type="entry name" value="Transposase-Integrase"/>
</dbReference>
<dbReference type="InterPro" id="IPR053392">
    <property type="entry name" value="Transposase_IS30-like"/>
</dbReference>